<dbReference type="GO" id="GO:0016787">
    <property type="term" value="F:hydrolase activity"/>
    <property type="evidence" value="ECO:0007669"/>
    <property type="project" value="UniProtKB-KW"/>
</dbReference>
<dbReference type="Pfam" id="PF04203">
    <property type="entry name" value="Sortase"/>
    <property type="match status" value="1"/>
</dbReference>
<dbReference type="InterPro" id="IPR023365">
    <property type="entry name" value="Sortase_dom-sf"/>
</dbReference>
<dbReference type="AlphaFoldDB" id="A0A1F6ASA0"/>
<dbReference type="EMBL" id="MFJY01000043">
    <property type="protein sequence ID" value="OGG27564.1"/>
    <property type="molecule type" value="Genomic_DNA"/>
</dbReference>
<evidence type="ECO:0008006" key="4">
    <source>
        <dbReference type="Google" id="ProtNLM"/>
    </source>
</evidence>
<accession>A0A1F6ASA0</accession>
<proteinExistence type="predicted"/>
<dbReference type="Proteomes" id="UP000178305">
    <property type="component" value="Unassembled WGS sequence"/>
</dbReference>
<dbReference type="SUPFAM" id="SSF63817">
    <property type="entry name" value="Sortase"/>
    <property type="match status" value="1"/>
</dbReference>
<keyword evidence="1" id="KW-0378">Hydrolase</keyword>
<organism evidence="2 3">
    <name type="scientific">Candidatus Gottesmanbacteria bacterium RIFCSPLOWO2_01_FULL_48_11</name>
    <dbReference type="NCBI Taxonomy" id="1798395"/>
    <lineage>
        <taxon>Bacteria</taxon>
        <taxon>Candidatus Gottesmaniibacteriota</taxon>
    </lineage>
</organism>
<evidence type="ECO:0000256" key="1">
    <source>
        <dbReference type="ARBA" id="ARBA00022801"/>
    </source>
</evidence>
<gene>
    <name evidence="2" type="ORF">A3A64_02930</name>
</gene>
<sequence>MQRSGILYQFHRPNGKAARSNLAVGTTHPKSRSRSNLARTFGIALLALSLGGITGPLTPALRLESGFAIKGAATAINKTADPAPVLPAAVPIIFNPLVTEDGSSISPINTDFSIIVPKIGINAAIAENVNPANADEYLEKLKLGVAHANTSFTPDNGGTTYLFSHSTSYDWFVKDLNAVFYLLKNLSQDDLVVVFYKGVRYTYRITDKRIVSPKDVSYLVPQTGKKSLILQTCWPPGSTTERLLLFADLVEEFVEST</sequence>
<evidence type="ECO:0000313" key="2">
    <source>
        <dbReference type="EMBL" id="OGG27564.1"/>
    </source>
</evidence>
<dbReference type="Gene3D" id="2.40.260.10">
    <property type="entry name" value="Sortase"/>
    <property type="match status" value="1"/>
</dbReference>
<evidence type="ECO:0000313" key="3">
    <source>
        <dbReference type="Proteomes" id="UP000178305"/>
    </source>
</evidence>
<reference evidence="2 3" key="1">
    <citation type="journal article" date="2016" name="Nat. Commun.">
        <title>Thousands of microbial genomes shed light on interconnected biogeochemical processes in an aquifer system.</title>
        <authorList>
            <person name="Anantharaman K."/>
            <person name="Brown C.T."/>
            <person name="Hug L.A."/>
            <person name="Sharon I."/>
            <person name="Castelle C.J."/>
            <person name="Probst A.J."/>
            <person name="Thomas B.C."/>
            <person name="Singh A."/>
            <person name="Wilkins M.J."/>
            <person name="Karaoz U."/>
            <person name="Brodie E.L."/>
            <person name="Williams K.H."/>
            <person name="Hubbard S.S."/>
            <person name="Banfield J.F."/>
        </authorList>
    </citation>
    <scope>NUCLEOTIDE SEQUENCE [LARGE SCALE GENOMIC DNA]</scope>
</reference>
<comment type="caution">
    <text evidence="2">The sequence shown here is derived from an EMBL/GenBank/DDBJ whole genome shotgun (WGS) entry which is preliminary data.</text>
</comment>
<protein>
    <recommendedName>
        <fullName evidence="4">Sortase</fullName>
    </recommendedName>
</protein>
<name>A0A1F6ASA0_9BACT</name>
<dbReference type="InterPro" id="IPR005754">
    <property type="entry name" value="Sortase"/>
</dbReference>